<name>A0ACC1R6M5_9HYPO</name>
<sequence>MTHPHQTTNINGNHYALVELEAPPTRPAGGAGPDSVVFELSGESTVPTQASPQGGVSSAEIANIPQANPWPFYLDDATSTKASLGVRRESDVGTGSNPPPANPWPYHGVESDCHDKSHAADSSHGTVSSSGVDEGPSPESYADMRAGNFAAGLDGGALMNDPVLLSHTHNENRQSASIVTAYQPPTGLDLVPVLVPGQGSAQGNSVLSPESAAAVVPEPLLPATIPDRTHHNIVPNTTDNVVSATLATTTASGNEDSATTSANSRNSAFTTSYPRREDLSSNAPNSAYHTPNQLGLYDNLSQQPTWQPPVRPHSQPPPPYSPEHSATVGFANPAAEIQLQGQYSDSPSTAAPQSFIPPPTPTSYAFSSGQPSSPSSGLRSEAPPLPPRSPRQPKPVVGLSDGPHSSVAFPPPPKRHNVPPARYPPPLPQRPATTSPLPFSSSSKFLGSSSAKKWIEKTNQAIEDTLDAVLQGPAGHPSRPAYVTRPQQMGQQSPQPSANPYNTTRFNSSRGQY</sequence>
<evidence type="ECO:0000313" key="2">
    <source>
        <dbReference type="Proteomes" id="UP001148737"/>
    </source>
</evidence>
<accession>A0ACC1R6M5</accession>
<keyword evidence="2" id="KW-1185">Reference proteome</keyword>
<protein>
    <submittedName>
        <fullName evidence="1">Uncharacterized protein</fullName>
    </submittedName>
</protein>
<evidence type="ECO:0000313" key="1">
    <source>
        <dbReference type="EMBL" id="KAJ3499250.1"/>
    </source>
</evidence>
<reference evidence="1" key="1">
    <citation type="submission" date="2022-07" db="EMBL/GenBank/DDBJ databases">
        <title>Genome Sequence of Lecanicillium saksenae.</title>
        <authorList>
            <person name="Buettner E."/>
        </authorList>
    </citation>
    <scope>NUCLEOTIDE SEQUENCE</scope>
    <source>
        <strain evidence="1">VT-O1</strain>
    </source>
</reference>
<dbReference type="Proteomes" id="UP001148737">
    <property type="component" value="Unassembled WGS sequence"/>
</dbReference>
<comment type="caution">
    <text evidence="1">The sequence shown here is derived from an EMBL/GenBank/DDBJ whole genome shotgun (WGS) entry which is preliminary data.</text>
</comment>
<proteinExistence type="predicted"/>
<organism evidence="1 2">
    <name type="scientific">Lecanicillium saksenae</name>
    <dbReference type="NCBI Taxonomy" id="468837"/>
    <lineage>
        <taxon>Eukaryota</taxon>
        <taxon>Fungi</taxon>
        <taxon>Dikarya</taxon>
        <taxon>Ascomycota</taxon>
        <taxon>Pezizomycotina</taxon>
        <taxon>Sordariomycetes</taxon>
        <taxon>Hypocreomycetidae</taxon>
        <taxon>Hypocreales</taxon>
        <taxon>Cordycipitaceae</taxon>
        <taxon>Lecanicillium</taxon>
    </lineage>
</organism>
<gene>
    <name evidence="1" type="ORF">NLG97_g470</name>
</gene>
<dbReference type="EMBL" id="JANAKD010000016">
    <property type="protein sequence ID" value="KAJ3499250.1"/>
    <property type="molecule type" value="Genomic_DNA"/>
</dbReference>